<protein>
    <submittedName>
        <fullName evidence="7">Integral membrane protein</fullName>
    </submittedName>
</protein>
<feature type="transmembrane region" description="Helical" evidence="6">
    <location>
        <begin position="190"/>
        <end position="213"/>
    </location>
</feature>
<keyword evidence="5 6" id="KW-0472">Membrane</keyword>
<dbReference type="Pfam" id="PF01940">
    <property type="entry name" value="DUF92"/>
    <property type="match status" value="1"/>
</dbReference>
<evidence type="ECO:0000256" key="6">
    <source>
        <dbReference type="SAM" id="Phobius"/>
    </source>
</evidence>
<evidence type="ECO:0000256" key="1">
    <source>
        <dbReference type="ARBA" id="ARBA00004141"/>
    </source>
</evidence>
<dbReference type="InterPro" id="IPR002794">
    <property type="entry name" value="DUF92_TMEM19"/>
</dbReference>
<keyword evidence="4 6" id="KW-1133">Transmembrane helix</keyword>
<evidence type="ECO:0000313" key="7">
    <source>
        <dbReference type="EMBL" id="ANV79717.1"/>
    </source>
</evidence>
<feature type="transmembrane region" description="Helical" evidence="6">
    <location>
        <begin position="164"/>
        <end position="184"/>
    </location>
</feature>
<evidence type="ECO:0000256" key="2">
    <source>
        <dbReference type="ARBA" id="ARBA00009012"/>
    </source>
</evidence>
<evidence type="ECO:0000256" key="3">
    <source>
        <dbReference type="ARBA" id="ARBA00022692"/>
    </source>
</evidence>
<proteinExistence type="inferred from homology"/>
<dbReference type="PANTHER" id="PTHR13353">
    <property type="entry name" value="TRANSMEMBRANE PROTEIN 19"/>
    <property type="match status" value="1"/>
</dbReference>
<keyword evidence="3 6" id="KW-0812">Transmembrane</keyword>
<dbReference type="AlphaFoldDB" id="A0A1B1TBR1"/>
<evidence type="ECO:0000256" key="5">
    <source>
        <dbReference type="ARBA" id="ARBA00023136"/>
    </source>
</evidence>
<name>A0A1B1TBR1_9ARCH</name>
<sequence length="245" mass="26038">MEVTSELLISLILVGVLLLVSRFYDFLDLGGLLAALTVGLSVSLLGHWTWLIVLMSFLIMSSIVTKWRYEEKSLLSVEESNEGKRGWKNVLANGGGASIIAIINYLLGGHDYAYVAFCACVAVASSDTLASEIGSLDPRTRIITTLEAVPAGTNGGMSPTGTVAAFYGGVIVAIISTLLGALNGDSTPPFFLFLCVTVIGWLGCQLDSLLGALFENRGYLGKHSVNFISTFSGAIAAIWAIQFFL</sequence>
<organism evidence="7">
    <name type="scientific">uncultured Poseidoniia archaeon</name>
    <dbReference type="NCBI Taxonomy" id="1697135"/>
    <lineage>
        <taxon>Archaea</taxon>
        <taxon>Methanobacteriati</taxon>
        <taxon>Thermoplasmatota</taxon>
        <taxon>Candidatus Poseidoniia</taxon>
        <taxon>environmental samples</taxon>
    </lineage>
</organism>
<reference evidence="7" key="1">
    <citation type="submission" date="2014-11" db="EMBL/GenBank/DDBJ databases">
        <authorList>
            <person name="Zhu J."/>
            <person name="Qi W."/>
            <person name="Song R."/>
        </authorList>
    </citation>
    <scope>NUCLEOTIDE SEQUENCE</scope>
</reference>
<dbReference type="EMBL" id="KP211849">
    <property type="protein sequence ID" value="ANV79717.1"/>
    <property type="molecule type" value="Genomic_DNA"/>
</dbReference>
<dbReference type="PANTHER" id="PTHR13353:SF5">
    <property type="entry name" value="TRANSMEMBRANE PROTEIN 19"/>
    <property type="match status" value="1"/>
</dbReference>
<reference evidence="7" key="2">
    <citation type="journal article" date="2015" name="ISME J.">
        <title>A new class of marine Euryarchaeota group II from the Mediterranean deep chlorophyll maximum.</title>
        <authorList>
            <person name="Martin-Cuadrado A.B."/>
            <person name="Garcia-Heredia I."/>
            <person name="Molto A.G."/>
            <person name="Lopez-Ubeda R."/>
            <person name="Kimes N."/>
            <person name="Lopez-Garcia P."/>
            <person name="Moreira D."/>
            <person name="Rodriguez-Valera F."/>
        </authorList>
    </citation>
    <scope>NUCLEOTIDE SEQUENCE</scope>
</reference>
<feature type="transmembrane region" description="Helical" evidence="6">
    <location>
        <begin position="7"/>
        <end position="27"/>
    </location>
</feature>
<feature type="transmembrane region" description="Helical" evidence="6">
    <location>
        <begin position="225"/>
        <end position="244"/>
    </location>
</feature>
<comment type="similarity">
    <text evidence="2">Belongs to the TMEM19 family.</text>
</comment>
<comment type="subcellular location">
    <subcellularLocation>
        <location evidence="1">Membrane</location>
        <topology evidence="1">Multi-pass membrane protein</topology>
    </subcellularLocation>
</comment>
<accession>A0A1B1TBR1</accession>
<evidence type="ECO:0000256" key="4">
    <source>
        <dbReference type="ARBA" id="ARBA00022989"/>
    </source>
</evidence>
<feature type="transmembrane region" description="Helical" evidence="6">
    <location>
        <begin position="90"/>
        <end position="107"/>
    </location>
</feature>
<feature type="transmembrane region" description="Helical" evidence="6">
    <location>
        <begin position="47"/>
        <end position="69"/>
    </location>
</feature>
<dbReference type="GO" id="GO:0016020">
    <property type="term" value="C:membrane"/>
    <property type="evidence" value="ECO:0007669"/>
    <property type="project" value="UniProtKB-SubCell"/>
</dbReference>